<dbReference type="InterPro" id="IPR004155">
    <property type="entry name" value="PBS_lyase_HEAT"/>
</dbReference>
<keyword evidence="3" id="KW-0472">Membrane</keyword>
<dbReference type="InterPro" id="IPR049052">
    <property type="entry name" value="nSTAND1"/>
</dbReference>
<dbReference type="AlphaFoldDB" id="A0A1H3VL64"/>
<gene>
    <name evidence="5" type="ORF">SAMN05660964_00147</name>
</gene>
<dbReference type="Pfam" id="PF13646">
    <property type="entry name" value="HEAT_2"/>
    <property type="match status" value="1"/>
</dbReference>
<evidence type="ECO:0000256" key="1">
    <source>
        <dbReference type="ARBA" id="ARBA00045876"/>
    </source>
</evidence>
<dbReference type="RefSeq" id="WP_093064377.1">
    <property type="nucleotide sequence ID" value="NZ_FNQP01000001.1"/>
</dbReference>
<reference evidence="5 6" key="1">
    <citation type="submission" date="2016-10" db="EMBL/GenBank/DDBJ databases">
        <authorList>
            <person name="de Groot N.N."/>
        </authorList>
    </citation>
    <scope>NUCLEOTIDE SEQUENCE [LARGE SCALE GENOMIC DNA]</scope>
    <source>
        <strain evidence="5 6">DSM 21228</strain>
    </source>
</reference>
<dbReference type="OrthoDB" id="673128at2"/>
<dbReference type="Gene3D" id="1.25.10.10">
    <property type="entry name" value="Leucine-rich Repeat Variant"/>
    <property type="match status" value="1"/>
</dbReference>
<feature type="transmembrane region" description="Helical" evidence="3">
    <location>
        <begin position="312"/>
        <end position="330"/>
    </location>
</feature>
<dbReference type="STRING" id="525918.SAMN05660964_00147"/>
<dbReference type="GO" id="GO:0016491">
    <property type="term" value="F:oxidoreductase activity"/>
    <property type="evidence" value="ECO:0007669"/>
    <property type="project" value="TreeGrafter"/>
</dbReference>
<sequence>MRAAVLQALHTSGKLPEGAADEVGQTLVELLEFCGLFVRHPLVLILDQFEEFFRYQRATASFQPLIEQLTAVITNPQLPVSLVLSMREDFALELNAFKPRLPTILFENFYRLEKLGWAGAREAIVIPVEQVGFRYEPVLLEMLLNDLISRELDRLPLSPLVELLGTVEPTYLQIVCAQLWELNKAAPDKLMRLMTYEKMGKSKGILSNHLNGVLQTFTLAEKQFASKAFDHLASQRGVKMTYTAAALAETVRVNETALGKVLEKLTAVRILRSQQQGEATWYELHHDIFSSSIEHWNGAWKDQMRKRKLPQITATGVVAIVILFAGWDYYVNATNYQLRLSPKQGISNQVELWQGKQGSFDLFRQQDYIAETNFERNQLEPDKQFNQKWVADYGELQAELTGSLSIDQRVTAYTKNGDSQKALKLAKESIIPQNIELAKRALPHLMDMAVPDAARTAYDILQNSPSPAIKQEIIDNNNSSAGVVLVYDKVNMRADMLDKQEKFWVQQLATQVANKTARNQLTVLAKNNNNAINALANSPDVSEVLQAKDAIPIKDEYSRNQLTKTRQAKNVTPALMGLLKDTNIGRQAAVQPLGVLQTKDAIPALMGWLKDENKDARNSAATELGLLQVKDAIPALLDLLKDENSNVRGSAATALGRLQAKDAIPALLRLLKDKDSYVRDSTAEALTQLGKHPMMPSLFAVMSENFEASSRIASDELLDFLLHRLKNGDSEVRRSAVITALRMERGNNLNEVQKRLLLKTLLLVDQQTRDEAAKQLADEDKQESEEKARQLPINQPGLEEKPLTLDELKTKLDRFDQAYADWRKRRDAEPAATAPKATDSEADKLADPAPFTYEYAYAIANMDEAEGIKLLGHNLAKVREAAARGLANSDFLGVPLLQKLEQEWLATDNPITRQGLFHAIDIALLAMEGIGADKELDALKAYEPTLTNERSTASIKPRVEWTRIQLQWRVDALKELKELADRQLPGLLKEYCLNPDGTDMKPEECTIER</sequence>
<dbReference type="Pfam" id="PF20703">
    <property type="entry name" value="nSTAND1"/>
    <property type="match status" value="1"/>
</dbReference>
<protein>
    <submittedName>
        <fullName evidence="5">HEAT repeat</fullName>
    </submittedName>
</protein>
<keyword evidence="3" id="KW-1133">Transmembrane helix</keyword>
<dbReference type="PROSITE" id="PS50176">
    <property type="entry name" value="ARM_REPEAT"/>
    <property type="match status" value="1"/>
</dbReference>
<comment type="function">
    <text evidence="1">Catalyzes the hydroxylation of the N(6)-(4-aminobutyl)-L-lysine intermediate produced by deoxyhypusine synthase/DHPS on a critical lysine of the eukaryotic translation initiation factor 5A/eIF-5A. This is the second step of the post-translational modification of that lysine into an unusual amino acid residue named hypusine. Hypusination is unique to mature eIF-5A factor and is essential for its function.</text>
</comment>
<organism evidence="5 6">
    <name type="scientific">Thiothrix caldifontis</name>
    <dbReference type="NCBI Taxonomy" id="525918"/>
    <lineage>
        <taxon>Bacteria</taxon>
        <taxon>Pseudomonadati</taxon>
        <taxon>Pseudomonadota</taxon>
        <taxon>Gammaproteobacteria</taxon>
        <taxon>Thiotrichales</taxon>
        <taxon>Thiotrichaceae</taxon>
        <taxon>Thiothrix</taxon>
    </lineage>
</organism>
<evidence type="ECO:0000259" key="4">
    <source>
        <dbReference type="Pfam" id="PF20703"/>
    </source>
</evidence>
<dbReference type="PROSITE" id="PS50077">
    <property type="entry name" value="HEAT_REPEAT"/>
    <property type="match status" value="1"/>
</dbReference>
<dbReference type="PANTHER" id="PTHR12697:SF5">
    <property type="entry name" value="DEOXYHYPUSINE HYDROXYLASE"/>
    <property type="match status" value="1"/>
</dbReference>
<feature type="region of interest" description="Disordered" evidence="2">
    <location>
        <begin position="773"/>
        <end position="802"/>
    </location>
</feature>
<dbReference type="PANTHER" id="PTHR12697">
    <property type="entry name" value="PBS LYASE HEAT-LIKE PROTEIN"/>
    <property type="match status" value="1"/>
</dbReference>
<dbReference type="InterPro" id="IPR000225">
    <property type="entry name" value="Armadillo"/>
</dbReference>
<dbReference type="InterPro" id="IPR016024">
    <property type="entry name" value="ARM-type_fold"/>
</dbReference>
<dbReference type="InterPro" id="IPR011989">
    <property type="entry name" value="ARM-like"/>
</dbReference>
<keyword evidence="6" id="KW-1185">Reference proteome</keyword>
<evidence type="ECO:0000313" key="6">
    <source>
        <dbReference type="Proteomes" id="UP000199397"/>
    </source>
</evidence>
<keyword evidence="3" id="KW-0812">Transmembrane</keyword>
<evidence type="ECO:0000256" key="2">
    <source>
        <dbReference type="SAM" id="MobiDB-lite"/>
    </source>
</evidence>
<accession>A0A1H3VL64</accession>
<evidence type="ECO:0000313" key="5">
    <source>
        <dbReference type="EMBL" id="SDZ75543.1"/>
    </source>
</evidence>
<dbReference type="SMART" id="SM00567">
    <property type="entry name" value="EZ_HEAT"/>
    <property type="match status" value="3"/>
</dbReference>
<dbReference type="Proteomes" id="UP000199397">
    <property type="component" value="Unassembled WGS sequence"/>
</dbReference>
<proteinExistence type="predicted"/>
<dbReference type="SUPFAM" id="SSF48371">
    <property type="entry name" value="ARM repeat"/>
    <property type="match status" value="1"/>
</dbReference>
<name>A0A1H3VL64_9GAMM</name>
<dbReference type="InterPro" id="IPR021133">
    <property type="entry name" value="HEAT_type_2"/>
</dbReference>
<dbReference type="EMBL" id="FNQP01000001">
    <property type="protein sequence ID" value="SDZ75543.1"/>
    <property type="molecule type" value="Genomic_DNA"/>
</dbReference>
<feature type="region of interest" description="Disordered" evidence="2">
    <location>
        <begin position="825"/>
        <end position="845"/>
    </location>
</feature>
<evidence type="ECO:0000256" key="3">
    <source>
        <dbReference type="SAM" id="Phobius"/>
    </source>
</evidence>
<feature type="compositionally biased region" description="Basic and acidic residues" evidence="2">
    <location>
        <begin position="773"/>
        <end position="789"/>
    </location>
</feature>
<feature type="domain" description="Novel STAND NTPase 1" evidence="4">
    <location>
        <begin position="40"/>
        <end position="297"/>
    </location>
</feature>